<dbReference type="Proteomes" id="UP000564704">
    <property type="component" value="Unassembled WGS sequence"/>
</dbReference>
<dbReference type="Pfam" id="PF22638">
    <property type="entry name" value="FlgK_D1"/>
    <property type="match status" value="1"/>
</dbReference>
<dbReference type="EMBL" id="SZWE01000001">
    <property type="protein sequence ID" value="MRU15473.1"/>
    <property type="molecule type" value="Genomic_DNA"/>
</dbReference>
<dbReference type="InterPro" id="IPR053927">
    <property type="entry name" value="FlgK_helical"/>
</dbReference>
<sequence>MSITSALNNALSGLSATSRTAEVISTNLANALTEGYATRETVLSSRNKTGGVFVQGIQRHVDRALAADLMLSGGERSGAETRVAFLETVERAIGVPGEAQSLSGRLADFEASLVSAATKPEDDNRLNTVLKRAEEVTGALDDATNAIQTARGRADADIGQLVTQVNAALEQLAGINRTIVMAETSGQSTAGLLDQRDQLLAQLSEAVPIRSVPRDKGAIAVFTPGGAILLDGTVAQLEFTPSNVVEPHMTGDNGLLSGLTINGVAIPPRGEGSPIAGGRLAALFEVRDGLAVEAQRDLDAVARDLMERFEPPGPDPTLAPGDAGVFTDAGAAFTPADEVGLAGRLSINALADPDQGGALWRLRDGLGAGAPGPAGDSRLLRAMGAALSAPHSMASGDLGGSARGLSGHIGALASRIGQERLTQDQSLTFANTRYAELSDMQARNAVDSDDQMQRLLQVEQAYAANARLIETINTMMDHLLRI</sequence>
<evidence type="ECO:0000256" key="1">
    <source>
        <dbReference type="ARBA" id="ARBA00004117"/>
    </source>
</evidence>
<keyword evidence="5" id="KW-0964">Secreted</keyword>
<feature type="domain" description="Flagellar basal body rod protein N-terminal" evidence="7">
    <location>
        <begin position="7"/>
        <end position="36"/>
    </location>
</feature>
<organism evidence="10 11">
    <name type="scientific">Roseovarius bejariae</name>
    <dbReference type="NCBI Taxonomy" id="2576383"/>
    <lineage>
        <taxon>Bacteria</taxon>
        <taxon>Pseudomonadati</taxon>
        <taxon>Pseudomonadota</taxon>
        <taxon>Alphaproteobacteria</taxon>
        <taxon>Rhodobacterales</taxon>
        <taxon>Roseobacteraceae</taxon>
        <taxon>Roseovarius</taxon>
    </lineage>
</organism>
<evidence type="ECO:0000259" key="7">
    <source>
        <dbReference type="Pfam" id="PF00460"/>
    </source>
</evidence>
<evidence type="ECO:0000313" key="10">
    <source>
        <dbReference type="EMBL" id="MRU15473.1"/>
    </source>
</evidence>
<evidence type="ECO:0000256" key="4">
    <source>
        <dbReference type="ARBA" id="ARBA00016244"/>
    </source>
</evidence>
<feature type="domain" description="Flagellar basal-body/hook protein C-terminal" evidence="8">
    <location>
        <begin position="446"/>
        <end position="481"/>
    </location>
</feature>
<comment type="similarity">
    <text evidence="3">Belongs to the flagella basal body rod proteins family.</text>
</comment>
<comment type="subcellular location">
    <subcellularLocation>
        <location evidence="1">Bacterial flagellum basal body</location>
    </subcellularLocation>
    <subcellularLocation>
        <location evidence="2">Secreted</location>
    </subcellularLocation>
</comment>
<evidence type="ECO:0000256" key="5">
    <source>
        <dbReference type="ARBA" id="ARBA00022525"/>
    </source>
</evidence>
<dbReference type="InterPro" id="IPR001444">
    <property type="entry name" value="Flag_bb_rod_N"/>
</dbReference>
<dbReference type="GO" id="GO:0009425">
    <property type="term" value="C:bacterial-type flagellum basal body"/>
    <property type="evidence" value="ECO:0007669"/>
    <property type="project" value="UniProtKB-SubCell"/>
</dbReference>
<evidence type="ECO:0000313" key="11">
    <source>
        <dbReference type="Proteomes" id="UP000564704"/>
    </source>
</evidence>
<evidence type="ECO:0000256" key="6">
    <source>
        <dbReference type="ARBA" id="ARBA00023143"/>
    </source>
</evidence>
<dbReference type="PANTHER" id="PTHR30033">
    <property type="entry name" value="FLAGELLAR HOOK-ASSOCIATED PROTEIN 1"/>
    <property type="match status" value="1"/>
</dbReference>
<dbReference type="InterPro" id="IPR010930">
    <property type="entry name" value="Flg_bb/hook_C_dom"/>
</dbReference>
<dbReference type="GO" id="GO:0009424">
    <property type="term" value="C:bacterial-type flagellum hook"/>
    <property type="evidence" value="ECO:0007669"/>
    <property type="project" value="InterPro"/>
</dbReference>
<dbReference type="RefSeq" id="WP_154150798.1">
    <property type="nucleotide sequence ID" value="NZ_SZWE01000001.1"/>
</dbReference>
<dbReference type="SUPFAM" id="SSF64518">
    <property type="entry name" value="Phase 1 flagellin"/>
    <property type="match status" value="1"/>
</dbReference>
<dbReference type="Pfam" id="PF00460">
    <property type="entry name" value="Flg_bb_rod"/>
    <property type="match status" value="1"/>
</dbReference>
<dbReference type="GO" id="GO:0005576">
    <property type="term" value="C:extracellular region"/>
    <property type="evidence" value="ECO:0007669"/>
    <property type="project" value="UniProtKB-SubCell"/>
</dbReference>
<dbReference type="PANTHER" id="PTHR30033:SF1">
    <property type="entry name" value="FLAGELLAR HOOK-ASSOCIATED PROTEIN 1"/>
    <property type="match status" value="1"/>
</dbReference>
<evidence type="ECO:0000259" key="9">
    <source>
        <dbReference type="Pfam" id="PF22638"/>
    </source>
</evidence>
<name>A0A844D0S3_9RHOB</name>
<keyword evidence="11" id="KW-1185">Reference proteome</keyword>
<dbReference type="AlphaFoldDB" id="A0A844D0S3"/>
<evidence type="ECO:0000256" key="2">
    <source>
        <dbReference type="ARBA" id="ARBA00004613"/>
    </source>
</evidence>
<gene>
    <name evidence="10" type="primary">flgK</name>
    <name evidence="10" type="ORF">FDP25_08530</name>
</gene>
<keyword evidence="10" id="KW-0969">Cilium</keyword>
<feature type="domain" description="Flagellar hook-associated protein FlgK helical" evidence="9">
    <location>
        <begin position="98"/>
        <end position="309"/>
    </location>
</feature>
<dbReference type="GO" id="GO:0044780">
    <property type="term" value="P:bacterial-type flagellum assembly"/>
    <property type="evidence" value="ECO:0007669"/>
    <property type="project" value="InterPro"/>
</dbReference>
<protein>
    <recommendedName>
        <fullName evidence="4">Flagellar hook-associated protein 1</fullName>
    </recommendedName>
</protein>
<comment type="caution">
    <text evidence="10">The sequence shown here is derived from an EMBL/GenBank/DDBJ whole genome shotgun (WGS) entry which is preliminary data.</text>
</comment>
<keyword evidence="10" id="KW-0966">Cell projection</keyword>
<dbReference type="GO" id="GO:0005198">
    <property type="term" value="F:structural molecule activity"/>
    <property type="evidence" value="ECO:0007669"/>
    <property type="project" value="InterPro"/>
</dbReference>
<dbReference type="Pfam" id="PF06429">
    <property type="entry name" value="Flg_bbr_C"/>
    <property type="match status" value="1"/>
</dbReference>
<reference evidence="10 11" key="1">
    <citation type="submission" date="2019-05" db="EMBL/GenBank/DDBJ databases">
        <title>Roseovarius bejariae sp. nov., a moderately halophylic bacterium isolated from a saline soil in Rambla Salada (Murcia).</title>
        <authorList>
            <person name="Castro D.J."/>
            <person name="Gomez-Altuve A."/>
            <person name="Reina J.C."/>
            <person name="Rodriguez M."/>
            <person name="Sampedro I."/>
            <person name="Llamas I."/>
            <person name="Martinez-Checa F."/>
        </authorList>
    </citation>
    <scope>NUCLEOTIDE SEQUENCE [LARGE SCALE GENOMIC DNA]</scope>
    <source>
        <strain evidence="10 11">A21</strain>
    </source>
</reference>
<dbReference type="InterPro" id="IPR002371">
    <property type="entry name" value="FlgK"/>
</dbReference>
<evidence type="ECO:0000259" key="8">
    <source>
        <dbReference type="Pfam" id="PF06429"/>
    </source>
</evidence>
<keyword evidence="10" id="KW-0282">Flagellum</keyword>
<dbReference type="OrthoDB" id="7181295at2"/>
<proteinExistence type="inferred from homology"/>
<dbReference type="NCBIfam" id="TIGR02492">
    <property type="entry name" value="flgK_ends"/>
    <property type="match status" value="1"/>
</dbReference>
<accession>A0A844D0S3</accession>
<evidence type="ECO:0000256" key="3">
    <source>
        <dbReference type="ARBA" id="ARBA00009677"/>
    </source>
</evidence>
<keyword evidence="6" id="KW-0975">Bacterial flagellum</keyword>